<evidence type="ECO:0000259" key="8">
    <source>
        <dbReference type="PROSITE" id="PS50850"/>
    </source>
</evidence>
<dbReference type="PANTHER" id="PTHR23511">
    <property type="entry name" value="SYNAPTIC VESICLE GLYCOPROTEIN 2"/>
    <property type="match status" value="1"/>
</dbReference>
<comment type="similarity">
    <text evidence="6">Belongs to the major facilitator superfamily. Phosphate:H(+) symporter (TC 2.A.1.9) family.</text>
</comment>
<evidence type="ECO:0000313" key="9">
    <source>
        <dbReference type="EMBL" id="GJT16612.1"/>
    </source>
</evidence>
<protein>
    <submittedName>
        <fullName evidence="9">Organic cation/carnitine transporter 7-like protein</fullName>
    </submittedName>
</protein>
<proteinExistence type="inferred from homology"/>
<dbReference type="InterPro" id="IPR020846">
    <property type="entry name" value="MFS_dom"/>
</dbReference>
<name>A0ABQ5BS03_9ASTR</name>
<keyword evidence="10" id="KW-1185">Reference proteome</keyword>
<feature type="transmembrane region" description="Helical" evidence="7">
    <location>
        <begin position="41"/>
        <end position="63"/>
    </location>
</feature>
<dbReference type="PANTHER" id="PTHR23511:SF5">
    <property type="entry name" value="MAJOR FACILITATOR-TYPE TRANSPORTER HXNZ-RELATED"/>
    <property type="match status" value="1"/>
</dbReference>
<dbReference type="Pfam" id="PF00083">
    <property type="entry name" value="Sugar_tr"/>
    <property type="match status" value="1"/>
</dbReference>
<dbReference type="Gene3D" id="1.20.1250.20">
    <property type="entry name" value="MFS general substrate transporter like domains"/>
    <property type="match status" value="1"/>
</dbReference>
<accession>A0ABQ5BS03</accession>
<feature type="transmembrane region" description="Helical" evidence="7">
    <location>
        <begin position="75"/>
        <end position="95"/>
    </location>
</feature>
<organism evidence="9 10">
    <name type="scientific">Tanacetum coccineum</name>
    <dbReference type="NCBI Taxonomy" id="301880"/>
    <lineage>
        <taxon>Eukaryota</taxon>
        <taxon>Viridiplantae</taxon>
        <taxon>Streptophyta</taxon>
        <taxon>Embryophyta</taxon>
        <taxon>Tracheophyta</taxon>
        <taxon>Spermatophyta</taxon>
        <taxon>Magnoliopsida</taxon>
        <taxon>eudicotyledons</taxon>
        <taxon>Gunneridae</taxon>
        <taxon>Pentapetalae</taxon>
        <taxon>asterids</taxon>
        <taxon>campanulids</taxon>
        <taxon>Asterales</taxon>
        <taxon>Asteraceae</taxon>
        <taxon>Asteroideae</taxon>
        <taxon>Anthemideae</taxon>
        <taxon>Anthemidinae</taxon>
        <taxon>Tanacetum</taxon>
    </lineage>
</organism>
<sequence length="183" mass="20368">MGGRKINAGRKSMPKFLGSAIVTTIAGLLSCATPNYVTLLILRGIVGFGLGGANVFTTLGYGVCSEFENGDFDDCYICFLFNWNMFGGAARLVVITYGWRVLFRVCLLPSHLALLFYNTVPEFPRYLYLKGRCPTTNKSSLNAPLITTENETRETSSFEGFLILEDEVWLPRVTALCWMLAFE</sequence>
<evidence type="ECO:0000256" key="3">
    <source>
        <dbReference type="ARBA" id="ARBA00022692"/>
    </source>
</evidence>
<feature type="domain" description="Major facilitator superfamily (MFS) profile" evidence="8">
    <location>
        <begin position="1"/>
        <end position="183"/>
    </location>
</feature>
<evidence type="ECO:0000256" key="5">
    <source>
        <dbReference type="ARBA" id="ARBA00023136"/>
    </source>
</evidence>
<dbReference type="Proteomes" id="UP001151760">
    <property type="component" value="Unassembled WGS sequence"/>
</dbReference>
<evidence type="ECO:0000256" key="1">
    <source>
        <dbReference type="ARBA" id="ARBA00004141"/>
    </source>
</evidence>
<keyword evidence="4 7" id="KW-1133">Transmembrane helix</keyword>
<evidence type="ECO:0000313" key="10">
    <source>
        <dbReference type="Proteomes" id="UP001151760"/>
    </source>
</evidence>
<reference evidence="9" key="2">
    <citation type="submission" date="2022-01" db="EMBL/GenBank/DDBJ databases">
        <authorList>
            <person name="Yamashiro T."/>
            <person name="Shiraishi A."/>
            <person name="Satake H."/>
            <person name="Nakayama K."/>
        </authorList>
    </citation>
    <scope>NUCLEOTIDE SEQUENCE</scope>
</reference>
<comment type="caution">
    <text evidence="9">The sequence shown here is derived from an EMBL/GenBank/DDBJ whole genome shotgun (WGS) entry which is preliminary data.</text>
</comment>
<evidence type="ECO:0000256" key="6">
    <source>
        <dbReference type="ARBA" id="ARBA00044504"/>
    </source>
</evidence>
<comment type="subcellular location">
    <subcellularLocation>
        <location evidence="1">Membrane</location>
        <topology evidence="1">Multi-pass membrane protein</topology>
    </subcellularLocation>
</comment>
<reference evidence="9" key="1">
    <citation type="journal article" date="2022" name="Int. J. Mol. Sci.">
        <title>Draft Genome of Tanacetum Coccineum: Genomic Comparison of Closely Related Tanacetum-Family Plants.</title>
        <authorList>
            <person name="Yamashiro T."/>
            <person name="Shiraishi A."/>
            <person name="Nakayama K."/>
            <person name="Satake H."/>
        </authorList>
    </citation>
    <scope>NUCLEOTIDE SEQUENCE</scope>
</reference>
<dbReference type="PROSITE" id="PS51257">
    <property type="entry name" value="PROKAR_LIPOPROTEIN"/>
    <property type="match status" value="1"/>
</dbReference>
<evidence type="ECO:0000256" key="4">
    <source>
        <dbReference type="ARBA" id="ARBA00022989"/>
    </source>
</evidence>
<keyword evidence="5 7" id="KW-0472">Membrane</keyword>
<gene>
    <name evidence="9" type="ORF">Tco_0875318</name>
</gene>
<evidence type="ECO:0000256" key="7">
    <source>
        <dbReference type="SAM" id="Phobius"/>
    </source>
</evidence>
<keyword evidence="3 7" id="KW-0812">Transmembrane</keyword>
<dbReference type="SUPFAM" id="SSF103473">
    <property type="entry name" value="MFS general substrate transporter"/>
    <property type="match status" value="1"/>
</dbReference>
<dbReference type="InterPro" id="IPR036259">
    <property type="entry name" value="MFS_trans_sf"/>
</dbReference>
<dbReference type="InterPro" id="IPR005828">
    <property type="entry name" value="MFS_sugar_transport-like"/>
</dbReference>
<dbReference type="PROSITE" id="PS50850">
    <property type="entry name" value="MFS"/>
    <property type="match status" value="1"/>
</dbReference>
<keyword evidence="2" id="KW-0813">Transport</keyword>
<dbReference type="EMBL" id="BQNB010013488">
    <property type="protein sequence ID" value="GJT16612.1"/>
    <property type="molecule type" value="Genomic_DNA"/>
</dbReference>
<evidence type="ECO:0000256" key="2">
    <source>
        <dbReference type="ARBA" id="ARBA00022448"/>
    </source>
</evidence>